<feature type="compositionally biased region" description="Gly residues" evidence="8">
    <location>
        <begin position="897"/>
        <end position="913"/>
    </location>
</feature>
<feature type="domain" description="Cadherin" evidence="10">
    <location>
        <begin position="554"/>
        <end position="654"/>
    </location>
</feature>
<feature type="domain" description="Cadherin" evidence="10">
    <location>
        <begin position="90"/>
        <end position="204"/>
    </location>
</feature>
<evidence type="ECO:0000256" key="1">
    <source>
        <dbReference type="ARBA" id="ARBA00004370"/>
    </source>
</evidence>
<dbReference type="CDD" id="cd11304">
    <property type="entry name" value="Cadherin_repeat"/>
    <property type="match status" value="7"/>
</dbReference>
<feature type="domain" description="Cadherin" evidence="10">
    <location>
        <begin position="442"/>
        <end position="553"/>
    </location>
</feature>
<gene>
    <name evidence="11" type="ORF">BOX15_Mlig021935g2</name>
</gene>
<protein>
    <recommendedName>
        <fullName evidence="10">Cadherin domain-containing protein</fullName>
    </recommendedName>
</protein>
<keyword evidence="6 9" id="KW-0472">Membrane</keyword>
<accession>A0A267F398</accession>
<evidence type="ECO:0000256" key="3">
    <source>
        <dbReference type="ARBA" id="ARBA00022737"/>
    </source>
</evidence>
<evidence type="ECO:0000256" key="8">
    <source>
        <dbReference type="SAM" id="MobiDB-lite"/>
    </source>
</evidence>
<dbReference type="InterPro" id="IPR015919">
    <property type="entry name" value="Cadherin-like_sf"/>
</dbReference>
<evidence type="ECO:0000313" key="12">
    <source>
        <dbReference type="Proteomes" id="UP000215902"/>
    </source>
</evidence>
<evidence type="ECO:0000259" key="10">
    <source>
        <dbReference type="PROSITE" id="PS50268"/>
    </source>
</evidence>
<dbReference type="FunFam" id="2.60.40.60:FF:000092">
    <property type="entry name" value="Protocadherin 8"/>
    <property type="match status" value="1"/>
</dbReference>
<evidence type="ECO:0000256" key="5">
    <source>
        <dbReference type="ARBA" id="ARBA00022989"/>
    </source>
</evidence>
<dbReference type="AlphaFoldDB" id="A0A267F398"/>
<dbReference type="GO" id="GO:0005509">
    <property type="term" value="F:calcium ion binding"/>
    <property type="evidence" value="ECO:0007669"/>
    <property type="project" value="UniProtKB-UniRule"/>
</dbReference>
<feature type="region of interest" description="Disordered" evidence="8">
    <location>
        <begin position="1035"/>
        <end position="1101"/>
    </location>
</feature>
<dbReference type="PANTHER" id="PTHR24026">
    <property type="entry name" value="FAT ATYPICAL CADHERIN-RELATED"/>
    <property type="match status" value="1"/>
</dbReference>
<dbReference type="STRING" id="282301.A0A267F398"/>
<feature type="domain" description="Cadherin" evidence="10">
    <location>
        <begin position="212"/>
        <end position="324"/>
    </location>
</feature>
<keyword evidence="2 9" id="KW-0812">Transmembrane</keyword>
<dbReference type="SUPFAM" id="SSF49313">
    <property type="entry name" value="Cadherin-like"/>
    <property type="match status" value="6"/>
</dbReference>
<dbReference type="OrthoDB" id="6252479at2759"/>
<comment type="caution">
    <text evidence="11">The sequence shown here is derived from an EMBL/GenBank/DDBJ whole genome shotgun (WGS) entry which is preliminary data.</text>
</comment>
<evidence type="ECO:0000256" key="4">
    <source>
        <dbReference type="ARBA" id="ARBA00022837"/>
    </source>
</evidence>
<evidence type="ECO:0000256" key="9">
    <source>
        <dbReference type="SAM" id="Phobius"/>
    </source>
</evidence>
<evidence type="ECO:0000256" key="7">
    <source>
        <dbReference type="PROSITE-ProRule" id="PRU00043"/>
    </source>
</evidence>
<dbReference type="SMART" id="SM00112">
    <property type="entry name" value="CA"/>
    <property type="match status" value="7"/>
</dbReference>
<name>A0A267F398_9PLAT</name>
<dbReference type="PROSITE" id="PS50268">
    <property type="entry name" value="CADHERIN_2"/>
    <property type="match status" value="7"/>
</dbReference>
<feature type="domain" description="Cadherin" evidence="10">
    <location>
        <begin position="654"/>
        <end position="766"/>
    </location>
</feature>
<dbReference type="InterPro" id="IPR020894">
    <property type="entry name" value="Cadherin_CS"/>
</dbReference>
<feature type="region of interest" description="Disordered" evidence="8">
    <location>
        <begin position="1116"/>
        <end position="1167"/>
    </location>
</feature>
<dbReference type="FunFam" id="2.60.40.60:FF:000020">
    <property type="entry name" value="Dachsous cadherin-related 1b"/>
    <property type="match status" value="2"/>
</dbReference>
<feature type="domain" description="Cadherin" evidence="10">
    <location>
        <begin position="325"/>
        <end position="433"/>
    </location>
</feature>
<sequence length="1167" mass="125428">VLDSNRGLRPRSASSNFCSAADSQSVSGIMARTEATATKIGQARSVATGMPHRLILLKLLHRLQLPLTILAVCLAPGAASASTSVQCARTLDEELPPDRGIVDLSDYLASQGHRSSADVSTNFEIFNAEPSGTERYFKVHRSSGLVSTARRLDRDRLCQEVPGACCDRTKRCRITLQIKSDKEFTYIVGLAIDINDINDNAPRWNFLEVMREFSEAAAHGESLGLPLAEDADSLRFGVQRYEILPPKPPEFELEFSGQDASSSFSSDSAAPQSLRLVLKRPLDRESRASYQFTLAAYDGGSPPLNGTVRVRVKVADENDESPVFEKQEYSQNVREDMRVGSEILQVAATDRDEGLNAKLKYSISSFSPRRIQELFAVDSATGVLRLRGRLDYERAKEHQFTVVAKDQSPVASRQGETKIVIRVKDVNDERPSVTVVSDSPRVTENLSTKPTVTVVTVTDQDSGDNGRVNCSLSSGTDMFSLELISGPHPSDGAQALWMYKLVTIRALDREADGIYNRPVTVVIRCADHGRPANTVSRTVHIEVEDVNDHAPEFDTSHFRFNVNERSRVGSEVFALRAEDKDYGANARLTYRLNGTDAFEVSADGRVSLRQRLDREAQPELQFSALAVDHGEPALTGSALVTVYVKDDNDHHPVIQGYFAFRLPENASIGHLIGKLNATDADEGPNARLHYRLATPPHLGPPGPRLPFRMHSDGRILVSDRLDRETSPRYEFAAVVSDSPLHPTPARSATTTVLINLDDVNDCRPQFLFPSPGNRTLVVPTGAPLSAQLGRLMAVDPDADGNGRLFFFIRAASASSTSPYESSAGPFHIDPDSGIVSLVQPLTQEIIARPPVLTVTVRDGGHPPLESSQTLRIVFRQSSRRPRGDLMDDGGFNAGSLSGSGGGGGDDGGEGGGRVVVSGDGTDSMVLIAGSLIAVTVIFVLLLLVAFALLSCRRHGRGSSAGQNRRLAGAPGGVCGGGGGGGPVGETFLQRGGVGAGGGSGSGVCFTEEESGRPMAVSATLSGSRGFYQDSLAVQRQQQTRRAAGGQQPALEHSASSSLAQAEEEGHSRSSCEEAVGVAGNTSLPRKKQHRPGSPNPTGNNYESLLLLRGRKAADGAEIGGTGDAHGLEYHRLHYSTVPHQQQQQAAQEPARRSQKPTPPPLLAASYV</sequence>
<dbReference type="PRINTS" id="PR00205">
    <property type="entry name" value="CADHERIN"/>
</dbReference>
<feature type="compositionally biased region" description="Low complexity" evidence="8">
    <location>
        <begin position="1035"/>
        <end position="1060"/>
    </location>
</feature>
<dbReference type="PANTHER" id="PTHR24026:SF126">
    <property type="entry name" value="PROTOCADHERIN FAT 4"/>
    <property type="match status" value="1"/>
</dbReference>
<keyword evidence="5 9" id="KW-1133">Transmembrane helix</keyword>
<proteinExistence type="predicted"/>
<keyword evidence="3" id="KW-0677">Repeat</keyword>
<evidence type="ECO:0000313" key="11">
    <source>
        <dbReference type="EMBL" id="PAA68203.1"/>
    </source>
</evidence>
<evidence type="ECO:0000256" key="2">
    <source>
        <dbReference type="ARBA" id="ARBA00022692"/>
    </source>
</evidence>
<dbReference type="Gene3D" id="2.60.40.60">
    <property type="entry name" value="Cadherins"/>
    <property type="match status" value="7"/>
</dbReference>
<feature type="non-terminal residue" evidence="11">
    <location>
        <position position="1"/>
    </location>
</feature>
<comment type="subcellular location">
    <subcellularLocation>
        <location evidence="1">Membrane</location>
    </subcellularLocation>
</comment>
<dbReference type="Pfam" id="PF00028">
    <property type="entry name" value="Cadherin"/>
    <property type="match status" value="6"/>
</dbReference>
<feature type="region of interest" description="Disordered" evidence="8">
    <location>
        <begin position="880"/>
        <end position="915"/>
    </location>
</feature>
<dbReference type="Proteomes" id="UP000215902">
    <property type="component" value="Unassembled WGS sequence"/>
</dbReference>
<evidence type="ECO:0000256" key="6">
    <source>
        <dbReference type="ARBA" id="ARBA00023136"/>
    </source>
</evidence>
<reference evidence="11 12" key="1">
    <citation type="submission" date="2017-06" db="EMBL/GenBank/DDBJ databases">
        <title>A platform for efficient transgenesis in Macrostomum lignano, a flatworm model organism for stem cell research.</title>
        <authorList>
            <person name="Berezikov E."/>
        </authorList>
    </citation>
    <scope>NUCLEOTIDE SEQUENCE [LARGE SCALE GENOMIC DNA]</scope>
    <source>
        <strain evidence="11">DV1</strain>
        <tissue evidence="11">Whole organism</tissue>
    </source>
</reference>
<dbReference type="GO" id="GO:0007156">
    <property type="term" value="P:homophilic cell adhesion via plasma membrane adhesion molecules"/>
    <property type="evidence" value="ECO:0007669"/>
    <property type="project" value="InterPro"/>
</dbReference>
<feature type="domain" description="Cadherin" evidence="10">
    <location>
        <begin position="770"/>
        <end position="883"/>
    </location>
</feature>
<dbReference type="PROSITE" id="PS00232">
    <property type="entry name" value="CADHERIN_1"/>
    <property type="match status" value="3"/>
</dbReference>
<keyword evidence="4 7" id="KW-0106">Calcium</keyword>
<dbReference type="InterPro" id="IPR002126">
    <property type="entry name" value="Cadherin-like_dom"/>
</dbReference>
<organism evidence="11 12">
    <name type="scientific">Macrostomum lignano</name>
    <dbReference type="NCBI Taxonomy" id="282301"/>
    <lineage>
        <taxon>Eukaryota</taxon>
        <taxon>Metazoa</taxon>
        <taxon>Spiralia</taxon>
        <taxon>Lophotrochozoa</taxon>
        <taxon>Platyhelminthes</taxon>
        <taxon>Rhabditophora</taxon>
        <taxon>Macrostomorpha</taxon>
        <taxon>Macrostomida</taxon>
        <taxon>Macrostomidae</taxon>
        <taxon>Macrostomum</taxon>
    </lineage>
</organism>
<dbReference type="GO" id="GO:0005886">
    <property type="term" value="C:plasma membrane"/>
    <property type="evidence" value="ECO:0007669"/>
    <property type="project" value="UniProtKB-SubCell"/>
</dbReference>
<feature type="transmembrane region" description="Helical" evidence="9">
    <location>
        <begin position="924"/>
        <end position="949"/>
    </location>
</feature>
<dbReference type="EMBL" id="NIVC01001411">
    <property type="protein sequence ID" value="PAA68203.1"/>
    <property type="molecule type" value="Genomic_DNA"/>
</dbReference>
<keyword evidence="12" id="KW-1185">Reference proteome</keyword>